<evidence type="ECO:0000313" key="5">
    <source>
        <dbReference type="Proteomes" id="UP000621516"/>
    </source>
</evidence>
<dbReference type="GO" id="GO:0016989">
    <property type="term" value="F:sigma factor antagonist activity"/>
    <property type="evidence" value="ECO:0007669"/>
    <property type="project" value="TreeGrafter"/>
</dbReference>
<keyword evidence="1" id="KW-1133">Transmembrane helix</keyword>
<feature type="transmembrane region" description="Helical" evidence="1">
    <location>
        <begin position="73"/>
        <end position="90"/>
    </location>
</feature>
<dbReference type="RefSeq" id="WP_188224324.1">
    <property type="nucleotide sequence ID" value="NZ_JACVXD010000009.1"/>
</dbReference>
<dbReference type="InterPro" id="IPR006860">
    <property type="entry name" value="FecR"/>
</dbReference>
<dbReference type="PIRSF" id="PIRSF018266">
    <property type="entry name" value="FecR"/>
    <property type="match status" value="1"/>
</dbReference>
<dbReference type="AlphaFoldDB" id="A0A8J6Q3T5"/>
<dbReference type="EMBL" id="JACVXD010000009">
    <property type="protein sequence ID" value="MBD0825030.1"/>
    <property type="molecule type" value="Genomic_DNA"/>
</dbReference>
<dbReference type="Gene3D" id="2.60.120.1440">
    <property type="match status" value="1"/>
</dbReference>
<evidence type="ECO:0000259" key="3">
    <source>
        <dbReference type="Pfam" id="PF16344"/>
    </source>
</evidence>
<dbReference type="Pfam" id="PF04773">
    <property type="entry name" value="FecR"/>
    <property type="match status" value="1"/>
</dbReference>
<feature type="domain" description="FecR protein" evidence="2">
    <location>
        <begin position="97"/>
        <end position="187"/>
    </location>
</feature>
<name>A0A8J6Q3T5_9FLAO</name>
<dbReference type="Pfam" id="PF16344">
    <property type="entry name" value="FecR_C"/>
    <property type="match status" value="1"/>
</dbReference>
<feature type="domain" description="Protein FecR C-terminal" evidence="3">
    <location>
        <begin position="230"/>
        <end position="295"/>
    </location>
</feature>
<dbReference type="PANTHER" id="PTHR30273:SF2">
    <property type="entry name" value="PROTEIN FECR"/>
    <property type="match status" value="1"/>
</dbReference>
<dbReference type="PANTHER" id="PTHR30273">
    <property type="entry name" value="PERIPLASMIC SIGNAL SENSOR AND SIGMA FACTOR ACTIVATOR FECR-RELATED"/>
    <property type="match status" value="1"/>
</dbReference>
<organism evidence="4 5">
    <name type="scientific">Aestuariibaculum marinum</name>
    <dbReference type="NCBI Taxonomy" id="2683592"/>
    <lineage>
        <taxon>Bacteria</taxon>
        <taxon>Pseudomonadati</taxon>
        <taxon>Bacteroidota</taxon>
        <taxon>Flavobacteriia</taxon>
        <taxon>Flavobacteriales</taxon>
        <taxon>Flavobacteriaceae</taxon>
    </lineage>
</organism>
<keyword evidence="1" id="KW-0472">Membrane</keyword>
<reference evidence="4 5" key="1">
    <citation type="journal article" date="2018" name="J. Microbiol.">
        <title>Aestuariibaculum marinum sp. nov., a marine bacterium isolated from seawater in South Korea.</title>
        <authorList>
            <person name="Choi J."/>
            <person name="Lee D."/>
            <person name="Jang J.H."/>
            <person name="Cha S."/>
            <person name="Seo T."/>
        </authorList>
    </citation>
    <scope>NUCLEOTIDE SEQUENCE [LARGE SCALE GENOMIC DNA]</scope>
    <source>
        <strain evidence="4 5">IP7</strain>
    </source>
</reference>
<proteinExistence type="predicted"/>
<keyword evidence="1" id="KW-0812">Transmembrane</keyword>
<dbReference type="InterPro" id="IPR012373">
    <property type="entry name" value="Ferrdict_sens_TM"/>
</dbReference>
<dbReference type="Proteomes" id="UP000621516">
    <property type="component" value="Unassembled WGS sequence"/>
</dbReference>
<evidence type="ECO:0000259" key="2">
    <source>
        <dbReference type="Pfam" id="PF04773"/>
    </source>
</evidence>
<gene>
    <name evidence="4" type="ORF">ICJ85_13490</name>
</gene>
<accession>A0A8J6Q3T5</accession>
<dbReference type="InterPro" id="IPR032508">
    <property type="entry name" value="FecR_C"/>
</dbReference>
<keyword evidence="5" id="KW-1185">Reference proteome</keyword>
<evidence type="ECO:0000256" key="1">
    <source>
        <dbReference type="SAM" id="Phobius"/>
    </source>
</evidence>
<sequence>MEREQLISKWFNNELNDQELEAFKKLEDYNDLIQLNQALQTFKSEEYDTAEALDQVLNTINSSKKETGSWTKYIIRIAAVLAICFSLYYYTTTLDTTYTTDISEKTYVELPDQSTVNLNTKSTLVFNKSDWKKEREVNLSGEAFFKVAKGSSFHVKTKTGIVTVYGTQFNVKQREQFFEVICYEGLVGVTYNSQETKLKPGDRFLILDGKFIANEKEKNLEPSWLNDESTFKSLPYKQVITEFERQYGITINLVNIDENQLFTGSFTHTNLDVALKSITVPLHINYSKTNNTITLKGE</sequence>
<evidence type="ECO:0000313" key="4">
    <source>
        <dbReference type="EMBL" id="MBD0825030.1"/>
    </source>
</evidence>
<comment type="caution">
    <text evidence="4">The sequence shown here is derived from an EMBL/GenBank/DDBJ whole genome shotgun (WGS) entry which is preliminary data.</text>
</comment>
<protein>
    <submittedName>
        <fullName evidence="4">FecR family protein</fullName>
    </submittedName>
</protein>
<dbReference type="Gene3D" id="3.55.50.30">
    <property type="match status" value="1"/>
</dbReference>